<organism evidence="2 3">
    <name type="scientific">Paraglomus brasilianum</name>
    <dbReference type="NCBI Taxonomy" id="144538"/>
    <lineage>
        <taxon>Eukaryota</taxon>
        <taxon>Fungi</taxon>
        <taxon>Fungi incertae sedis</taxon>
        <taxon>Mucoromycota</taxon>
        <taxon>Glomeromycotina</taxon>
        <taxon>Glomeromycetes</taxon>
        <taxon>Paraglomerales</taxon>
        <taxon>Paraglomeraceae</taxon>
        <taxon>Paraglomus</taxon>
    </lineage>
</organism>
<gene>
    <name evidence="2" type="ORF">PBRASI_LOCUS3632</name>
</gene>
<sequence>MSSGKQYLGYEVLRSYFKERDTWSFREFLVLNRDDIIKVPPDVGEWFGLEAAWKTRYLSAIKDLIPDNYEALKKKVMSAVYITQSLDLSQSYKRELLTNARLLNDECSDKKLMMYWEDILCVKNELLVKTIHKRGALNILGETGRYYSKKLAFDIEDESTTITPPGSSSPDRIQDTEKEQLVHSIPRTRKRKSENLPENNENFKMRLLGFQSESEFEDDSGEESENSEEDVIDTISFDQWTESSANKDRERWRLKNGERVRDVLDLMTSKTVERAKELQLKGKKLDASILSTIWLGLSSIVDLSSEFPGGMYSWFGEGWSELKAKVLAKINIKPKKFDDVIKGDIDKIEELCGEYKYWEARDFVYERLKGRPDQTGILQRQVMKIYFFIIEMFLADPNVFVDREGNKQNLTEIEFVLKVAGPILDIIFSDVQHLVELKWGETVSKATAVCRKIDLKITCRGKNQGKNVELSHSECARRTTPAKIINDRSKCLRANKSVLDQYLSHDLSYEVIENSVTIGLQLEALYGQVIGVDLLDDGLYFGFEGPSLRFPTQISDIAVLKQALEALYFFKENVVCKAETLSRLW</sequence>
<evidence type="ECO:0000313" key="3">
    <source>
        <dbReference type="Proteomes" id="UP000789739"/>
    </source>
</evidence>
<feature type="region of interest" description="Disordered" evidence="1">
    <location>
        <begin position="158"/>
        <end position="197"/>
    </location>
</feature>
<feature type="compositionally biased region" description="Basic and acidic residues" evidence="1">
    <location>
        <begin position="172"/>
        <end position="181"/>
    </location>
</feature>
<feature type="compositionally biased region" description="Acidic residues" evidence="1">
    <location>
        <begin position="214"/>
        <end position="232"/>
    </location>
</feature>
<dbReference type="AlphaFoldDB" id="A0A9N9FA26"/>
<dbReference type="EMBL" id="CAJVPI010000334">
    <property type="protein sequence ID" value="CAG8521157.1"/>
    <property type="molecule type" value="Genomic_DNA"/>
</dbReference>
<keyword evidence="3" id="KW-1185">Reference proteome</keyword>
<accession>A0A9N9FA26</accession>
<feature type="compositionally biased region" description="Low complexity" evidence="1">
    <location>
        <begin position="160"/>
        <end position="170"/>
    </location>
</feature>
<comment type="caution">
    <text evidence="2">The sequence shown here is derived from an EMBL/GenBank/DDBJ whole genome shotgun (WGS) entry which is preliminary data.</text>
</comment>
<reference evidence="2" key="1">
    <citation type="submission" date="2021-06" db="EMBL/GenBank/DDBJ databases">
        <authorList>
            <person name="Kallberg Y."/>
            <person name="Tangrot J."/>
            <person name="Rosling A."/>
        </authorList>
    </citation>
    <scope>NUCLEOTIDE SEQUENCE</scope>
    <source>
        <strain evidence="2">BR232B</strain>
    </source>
</reference>
<evidence type="ECO:0000313" key="2">
    <source>
        <dbReference type="EMBL" id="CAG8521157.1"/>
    </source>
</evidence>
<protein>
    <submittedName>
        <fullName evidence="2">7728_t:CDS:1</fullName>
    </submittedName>
</protein>
<proteinExistence type="predicted"/>
<evidence type="ECO:0000256" key="1">
    <source>
        <dbReference type="SAM" id="MobiDB-lite"/>
    </source>
</evidence>
<dbReference type="OrthoDB" id="2387761at2759"/>
<dbReference type="Proteomes" id="UP000789739">
    <property type="component" value="Unassembled WGS sequence"/>
</dbReference>
<feature type="region of interest" description="Disordered" evidence="1">
    <location>
        <begin position="214"/>
        <end position="233"/>
    </location>
</feature>
<name>A0A9N9FA26_9GLOM</name>